<evidence type="ECO:0000313" key="3">
    <source>
        <dbReference type="Proteomes" id="UP000191901"/>
    </source>
</evidence>
<evidence type="ECO:0000259" key="1">
    <source>
        <dbReference type="Pfam" id="PF13649"/>
    </source>
</evidence>
<dbReference type="Pfam" id="PF13649">
    <property type="entry name" value="Methyltransf_25"/>
    <property type="match status" value="1"/>
</dbReference>
<sequence length="213" mass="23766">MATFLRPLSYRYQWLYDAISRTAALTVGGERRFRHLPLQGLTITPETRVLDLCCGSGQTTRFLVEQSEQVTGLDISPRSLERAQENVPQATYVQGWAEEMPLADNSFDVVHTSAAMHEMTPAQRQQIFQEAGRVLRPGGTLAMVDFHRPHNPLLWPGLALFLWLFETETAWQLLDSDVATELEKAGLQVTSFQLYGGGSLQVLHATKPASAPL</sequence>
<organism evidence="2 3">
    <name type="scientific">Halomicronema hongdechloris C2206</name>
    <dbReference type="NCBI Taxonomy" id="1641165"/>
    <lineage>
        <taxon>Bacteria</taxon>
        <taxon>Bacillati</taxon>
        <taxon>Cyanobacteriota</taxon>
        <taxon>Cyanophyceae</taxon>
        <taxon>Nodosilineales</taxon>
        <taxon>Nodosilineaceae</taxon>
        <taxon>Halomicronema</taxon>
    </lineage>
</organism>
<gene>
    <name evidence="2" type="ORF">XM38_024330</name>
</gene>
<dbReference type="Gene3D" id="3.40.50.150">
    <property type="entry name" value="Vaccinia Virus protein VP39"/>
    <property type="match status" value="1"/>
</dbReference>
<keyword evidence="3" id="KW-1185">Reference proteome</keyword>
<dbReference type="GO" id="GO:0008168">
    <property type="term" value="F:methyltransferase activity"/>
    <property type="evidence" value="ECO:0007669"/>
    <property type="project" value="UniProtKB-KW"/>
</dbReference>
<dbReference type="InterPro" id="IPR050508">
    <property type="entry name" value="Methyltransf_Superfamily"/>
</dbReference>
<dbReference type="OrthoDB" id="421066at2"/>
<dbReference type="CDD" id="cd02440">
    <property type="entry name" value="AdoMet_MTases"/>
    <property type="match status" value="1"/>
</dbReference>
<dbReference type="SUPFAM" id="SSF53335">
    <property type="entry name" value="S-adenosyl-L-methionine-dependent methyltransferases"/>
    <property type="match status" value="1"/>
</dbReference>
<dbReference type="GO" id="GO:0032259">
    <property type="term" value="P:methylation"/>
    <property type="evidence" value="ECO:0007669"/>
    <property type="project" value="UniProtKB-KW"/>
</dbReference>
<keyword evidence="2" id="KW-0489">Methyltransferase</keyword>
<dbReference type="AlphaFoldDB" id="A0A1Z3HME8"/>
<dbReference type="KEGG" id="hhg:XM38_024330"/>
<dbReference type="RefSeq" id="WP_088429915.1">
    <property type="nucleotide sequence ID" value="NZ_CP021983.2"/>
</dbReference>
<keyword evidence="2" id="KW-0808">Transferase</keyword>
<reference evidence="2 3" key="1">
    <citation type="journal article" date="2016" name="Biochim. Biophys. Acta">
        <title>Characterization of red-shifted phycobilisomes isolated from the chlorophyll f-containing cyanobacterium Halomicronema hongdechloris.</title>
        <authorList>
            <person name="Li Y."/>
            <person name="Lin Y."/>
            <person name="Garvey C.J."/>
            <person name="Birch D."/>
            <person name="Corkery R.W."/>
            <person name="Loughlin P.C."/>
            <person name="Scheer H."/>
            <person name="Willows R.D."/>
            <person name="Chen M."/>
        </authorList>
    </citation>
    <scope>NUCLEOTIDE SEQUENCE [LARGE SCALE GENOMIC DNA]</scope>
    <source>
        <strain evidence="2 3">C2206</strain>
    </source>
</reference>
<dbReference type="PANTHER" id="PTHR42912">
    <property type="entry name" value="METHYLTRANSFERASE"/>
    <property type="match status" value="1"/>
</dbReference>
<name>A0A1Z3HME8_9CYAN</name>
<feature type="domain" description="Methyltransferase" evidence="1">
    <location>
        <begin position="49"/>
        <end position="139"/>
    </location>
</feature>
<evidence type="ECO:0000313" key="2">
    <source>
        <dbReference type="EMBL" id="ASC71481.1"/>
    </source>
</evidence>
<dbReference type="InterPro" id="IPR041698">
    <property type="entry name" value="Methyltransf_25"/>
</dbReference>
<proteinExistence type="predicted"/>
<accession>A0A1Z3HME8</accession>
<dbReference type="EMBL" id="CP021983">
    <property type="protein sequence ID" value="ASC71481.1"/>
    <property type="molecule type" value="Genomic_DNA"/>
</dbReference>
<dbReference type="STRING" id="1641165.XM38_26020"/>
<dbReference type="Proteomes" id="UP000191901">
    <property type="component" value="Chromosome"/>
</dbReference>
<dbReference type="InterPro" id="IPR029063">
    <property type="entry name" value="SAM-dependent_MTases_sf"/>
</dbReference>
<protein>
    <submittedName>
        <fullName evidence="2">2-methyl-6-phytyl-1,4-hydroquinone methyltransferase</fullName>
    </submittedName>
</protein>